<dbReference type="Proteomes" id="UP001430848">
    <property type="component" value="Unassembled WGS sequence"/>
</dbReference>
<protein>
    <submittedName>
        <fullName evidence="2">Uncharacterized protein</fullName>
    </submittedName>
</protein>
<evidence type="ECO:0000313" key="3">
    <source>
        <dbReference type="Proteomes" id="UP001430848"/>
    </source>
</evidence>
<evidence type="ECO:0000256" key="1">
    <source>
        <dbReference type="SAM" id="SignalP"/>
    </source>
</evidence>
<name>A0ABR1NY61_DIAER</name>
<feature type="chain" id="PRO_5047246590" evidence="1">
    <location>
        <begin position="26"/>
        <end position="155"/>
    </location>
</feature>
<feature type="signal peptide" evidence="1">
    <location>
        <begin position="1"/>
        <end position="25"/>
    </location>
</feature>
<keyword evidence="1" id="KW-0732">Signal</keyword>
<accession>A0ABR1NY61</accession>
<organism evidence="2 3">
    <name type="scientific">Diaporthe eres</name>
    <name type="common">Phomopsis oblonga</name>
    <dbReference type="NCBI Taxonomy" id="83184"/>
    <lineage>
        <taxon>Eukaryota</taxon>
        <taxon>Fungi</taxon>
        <taxon>Dikarya</taxon>
        <taxon>Ascomycota</taxon>
        <taxon>Pezizomycotina</taxon>
        <taxon>Sordariomycetes</taxon>
        <taxon>Sordariomycetidae</taxon>
        <taxon>Diaporthales</taxon>
        <taxon>Diaporthaceae</taxon>
        <taxon>Diaporthe</taxon>
        <taxon>Diaporthe eres species complex</taxon>
    </lineage>
</organism>
<sequence length="155" mass="16884">MLPNGKPILLALLAAYCALAAPVKAQPDQFHAVLDALKAQMKAEYNIDASLAVDEVEAFLWAKGVLNNEIYAKLNQEILNLTTEGGFSVDDLAKGTAEYLDTKRALQKRDQEETADDTAVPDAETIKQVVDHGVKHWKRGQCPDGSQADLCCVVM</sequence>
<gene>
    <name evidence="2" type="ORF">SLS63_010076</name>
</gene>
<keyword evidence="3" id="KW-1185">Reference proteome</keyword>
<comment type="caution">
    <text evidence="2">The sequence shown here is derived from an EMBL/GenBank/DDBJ whole genome shotgun (WGS) entry which is preliminary data.</text>
</comment>
<dbReference type="EMBL" id="JAKNSF020000079">
    <property type="protein sequence ID" value="KAK7719438.1"/>
    <property type="molecule type" value="Genomic_DNA"/>
</dbReference>
<evidence type="ECO:0000313" key="2">
    <source>
        <dbReference type="EMBL" id="KAK7719438.1"/>
    </source>
</evidence>
<proteinExistence type="predicted"/>
<reference evidence="2 3" key="1">
    <citation type="submission" date="2024-02" db="EMBL/GenBank/DDBJ databases">
        <title>De novo assembly and annotation of 12 fungi associated with fruit tree decline syndrome in Ontario, Canada.</title>
        <authorList>
            <person name="Sulman M."/>
            <person name="Ellouze W."/>
            <person name="Ilyukhin E."/>
        </authorList>
    </citation>
    <scope>NUCLEOTIDE SEQUENCE [LARGE SCALE GENOMIC DNA]</scope>
    <source>
        <strain evidence="2 3">M169</strain>
    </source>
</reference>